<dbReference type="Proteomes" id="UP001234581">
    <property type="component" value="Unassembled WGS sequence"/>
</dbReference>
<comment type="similarity">
    <text evidence="2">Belongs to the TMEM14 family.</text>
</comment>
<proteinExistence type="inferred from homology"/>
<evidence type="ECO:0000256" key="4">
    <source>
        <dbReference type="ARBA" id="ARBA00022989"/>
    </source>
</evidence>
<evidence type="ECO:0000256" key="1">
    <source>
        <dbReference type="ARBA" id="ARBA00004370"/>
    </source>
</evidence>
<gene>
    <name evidence="7" type="ORF">O0I10_006094</name>
</gene>
<comment type="subcellular location">
    <subcellularLocation>
        <location evidence="1">Membrane</location>
    </subcellularLocation>
</comment>
<sequence>MSYQPSYLMAFLCAVGGFIGFSKTGSVPSLVAGVGVGSLYGYAGYLIHHHRPYGIETAIGASVLLAGAMVPRAIKTNFQKPVPAVMSVLSLVAGAFFIKKLLEK</sequence>
<accession>A0AAD7Y143</accession>
<feature type="transmembrane region" description="Helical" evidence="6">
    <location>
        <begin position="6"/>
        <end position="22"/>
    </location>
</feature>
<evidence type="ECO:0000256" key="2">
    <source>
        <dbReference type="ARBA" id="ARBA00007590"/>
    </source>
</evidence>
<keyword evidence="4 6" id="KW-1133">Transmembrane helix</keyword>
<feature type="transmembrane region" description="Helical" evidence="6">
    <location>
        <begin position="53"/>
        <end position="70"/>
    </location>
</feature>
<dbReference type="Pfam" id="PF03647">
    <property type="entry name" value="Tmemb_14"/>
    <property type="match status" value="1"/>
</dbReference>
<evidence type="ECO:0000256" key="6">
    <source>
        <dbReference type="SAM" id="Phobius"/>
    </source>
</evidence>
<evidence type="ECO:0000256" key="3">
    <source>
        <dbReference type="ARBA" id="ARBA00022692"/>
    </source>
</evidence>
<dbReference type="InterPro" id="IPR005349">
    <property type="entry name" value="TMEM14"/>
</dbReference>
<dbReference type="EMBL" id="JARTCD010000026">
    <property type="protein sequence ID" value="KAJ8658087.1"/>
    <property type="molecule type" value="Genomic_DNA"/>
</dbReference>
<dbReference type="RefSeq" id="XP_058343000.1">
    <property type="nucleotide sequence ID" value="XM_058486126.1"/>
</dbReference>
<keyword evidence="8" id="KW-1185">Reference proteome</keyword>
<dbReference type="PANTHER" id="PTHR12668:SF53">
    <property type="entry name" value="TMEM14 PROTEIN HOMOLOG YJR085C"/>
    <property type="match status" value="1"/>
</dbReference>
<dbReference type="AlphaFoldDB" id="A0AAD7Y143"/>
<feature type="transmembrane region" description="Helical" evidence="6">
    <location>
        <begin position="29"/>
        <end position="47"/>
    </location>
</feature>
<reference evidence="7 8" key="1">
    <citation type="submission" date="2023-03" db="EMBL/GenBank/DDBJ databases">
        <title>Genome sequence of Lichtheimia ornata CBS 291.66.</title>
        <authorList>
            <person name="Mohabir J.T."/>
            <person name="Shea T.P."/>
            <person name="Kurbessoian T."/>
            <person name="Berby B."/>
            <person name="Fontaine J."/>
            <person name="Livny J."/>
            <person name="Gnirke A."/>
            <person name="Stajich J.E."/>
            <person name="Cuomo C.A."/>
        </authorList>
    </citation>
    <scope>NUCLEOTIDE SEQUENCE [LARGE SCALE GENOMIC DNA]</scope>
    <source>
        <strain evidence="7">CBS 291.66</strain>
    </source>
</reference>
<keyword evidence="5 6" id="KW-0472">Membrane</keyword>
<dbReference type="InterPro" id="IPR044890">
    <property type="entry name" value="TMEM14_sf"/>
</dbReference>
<evidence type="ECO:0000313" key="8">
    <source>
        <dbReference type="Proteomes" id="UP001234581"/>
    </source>
</evidence>
<dbReference type="GO" id="GO:0016020">
    <property type="term" value="C:membrane"/>
    <property type="evidence" value="ECO:0007669"/>
    <property type="project" value="UniProtKB-SubCell"/>
</dbReference>
<organism evidence="7 8">
    <name type="scientific">Lichtheimia ornata</name>
    <dbReference type="NCBI Taxonomy" id="688661"/>
    <lineage>
        <taxon>Eukaryota</taxon>
        <taxon>Fungi</taxon>
        <taxon>Fungi incertae sedis</taxon>
        <taxon>Mucoromycota</taxon>
        <taxon>Mucoromycotina</taxon>
        <taxon>Mucoromycetes</taxon>
        <taxon>Mucorales</taxon>
        <taxon>Lichtheimiaceae</taxon>
        <taxon>Lichtheimia</taxon>
    </lineage>
</organism>
<evidence type="ECO:0000256" key="5">
    <source>
        <dbReference type="ARBA" id="ARBA00023136"/>
    </source>
</evidence>
<protein>
    <submittedName>
        <fullName evidence="7">Uncharacterized protein</fullName>
    </submittedName>
</protein>
<keyword evidence="3 6" id="KW-0812">Transmembrane</keyword>
<dbReference type="GeneID" id="83213505"/>
<dbReference type="Gene3D" id="1.10.10.1740">
    <property type="entry name" value="Transmembrane protein 14-like"/>
    <property type="match status" value="1"/>
</dbReference>
<dbReference type="PANTHER" id="PTHR12668">
    <property type="entry name" value="TRANSMEMBRANE PROTEIN 14, 15"/>
    <property type="match status" value="1"/>
</dbReference>
<evidence type="ECO:0000313" key="7">
    <source>
        <dbReference type="EMBL" id="KAJ8658087.1"/>
    </source>
</evidence>
<comment type="caution">
    <text evidence="7">The sequence shown here is derived from an EMBL/GenBank/DDBJ whole genome shotgun (WGS) entry which is preliminary data.</text>
</comment>
<feature type="transmembrane region" description="Helical" evidence="6">
    <location>
        <begin position="82"/>
        <end position="102"/>
    </location>
</feature>
<name>A0AAD7Y143_9FUNG</name>